<evidence type="ECO:0000313" key="1">
    <source>
        <dbReference type="EMBL" id="CAH6719372.1"/>
    </source>
</evidence>
<dbReference type="EMBL" id="CALSDN010000002">
    <property type="protein sequence ID" value="CAH6719372.1"/>
    <property type="molecule type" value="Genomic_DNA"/>
</dbReference>
<name>A0ACA9Y359_9ASCO</name>
<accession>A0ACA9Y359</accession>
<sequence length="322" mass="37227">MSLSYDPDSLDKKTYFIGGMNVNVYNVDALNEYVKSFDLKESRGTKIPVHILYLVHGRTRSARASEAYGYNVFKRYMEVTNNNVPLVFVTFDVSNHGARIVDRSKNLTWDEGNETHGIDQLSIIDQTLGNLRTIIEYLPGYLNLDIQFAENDEYKLEFVNILSGVSLGGHVVLRMASKFPQYVDILNPVISCSNLSSMSLDRLLKIPPTKDTRRYLMEYKELNLDLQQRKMYPKSFHELLKYTDIELLNNFPYEIPMFAAYGVEDKLVPYVYSEDFLIKYGQKNPLLEVFQQEDKGHEVSIEMCHKFAEWLAEILAAYTKSI</sequence>
<keyword evidence="2" id="KW-1185">Reference proteome</keyword>
<dbReference type="Proteomes" id="UP001152531">
    <property type="component" value="Unassembled WGS sequence"/>
</dbReference>
<protein>
    <submittedName>
        <fullName evidence="1">Uncharacterized protein</fullName>
    </submittedName>
</protein>
<proteinExistence type="predicted"/>
<reference evidence="1" key="1">
    <citation type="submission" date="2022-06" db="EMBL/GenBank/DDBJ databases">
        <authorList>
            <person name="Legras J.-L."/>
            <person name="Devillers H."/>
            <person name="Grondin C."/>
        </authorList>
    </citation>
    <scope>NUCLEOTIDE SEQUENCE</scope>
    <source>
        <strain evidence="1">CLIB 1444</strain>
    </source>
</reference>
<comment type="caution">
    <text evidence="1">The sequence shown here is derived from an EMBL/GenBank/DDBJ whole genome shotgun (WGS) entry which is preliminary data.</text>
</comment>
<gene>
    <name evidence="1" type="ORF">CLIB1444_02S07030</name>
</gene>
<evidence type="ECO:0000313" key="2">
    <source>
        <dbReference type="Proteomes" id="UP001152531"/>
    </source>
</evidence>
<organism evidence="1 2">
    <name type="scientific">[Candida] jaroonii</name>
    <dbReference type="NCBI Taxonomy" id="467808"/>
    <lineage>
        <taxon>Eukaryota</taxon>
        <taxon>Fungi</taxon>
        <taxon>Dikarya</taxon>
        <taxon>Ascomycota</taxon>
        <taxon>Saccharomycotina</taxon>
        <taxon>Pichiomycetes</taxon>
        <taxon>Debaryomycetaceae</taxon>
        <taxon>Yamadazyma</taxon>
    </lineage>
</organism>